<name>A0ABP4QZ60_9ACTN</name>
<dbReference type="Gene3D" id="3.90.1200.10">
    <property type="match status" value="1"/>
</dbReference>
<evidence type="ECO:0000313" key="2">
    <source>
        <dbReference type="EMBL" id="GAA1622295.1"/>
    </source>
</evidence>
<organism evidence="2 3">
    <name type="scientific">Kribbella alba</name>
    <dbReference type="NCBI Taxonomy" id="190197"/>
    <lineage>
        <taxon>Bacteria</taxon>
        <taxon>Bacillati</taxon>
        <taxon>Actinomycetota</taxon>
        <taxon>Actinomycetes</taxon>
        <taxon>Propionibacteriales</taxon>
        <taxon>Kribbellaceae</taxon>
        <taxon>Kribbella</taxon>
    </lineage>
</organism>
<evidence type="ECO:0000313" key="3">
    <source>
        <dbReference type="Proteomes" id="UP001501319"/>
    </source>
</evidence>
<protein>
    <recommendedName>
        <fullName evidence="1">Aminoglycoside phosphotransferase domain-containing protein</fullName>
    </recommendedName>
</protein>
<dbReference type="InterPro" id="IPR002575">
    <property type="entry name" value="Aminoglycoside_PTrfase"/>
</dbReference>
<feature type="domain" description="Aminoglycoside phosphotransferase" evidence="1">
    <location>
        <begin position="13"/>
        <end position="245"/>
    </location>
</feature>
<dbReference type="Pfam" id="PF01636">
    <property type="entry name" value="APH"/>
    <property type="match status" value="1"/>
</dbReference>
<proteinExistence type="predicted"/>
<keyword evidence="3" id="KW-1185">Reference proteome</keyword>
<comment type="caution">
    <text evidence="2">The sequence shown here is derived from an EMBL/GenBank/DDBJ whole genome shotgun (WGS) entry which is preliminary data.</text>
</comment>
<gene>
    <name evidence="2" type="ORF">GCM10009744_06920</name>
</gene>
<dbReference type="SUPFAM" id="SSF56112">
    <property type="entry name" value="Protein kinase-like (PK-like)"/>
    <property type="match status" value="1"/>
</dbReference>
<dbReference type="InterPro" id="IPR011009">
    <property type="entry name" value="Kinase-like_dom_sf"/>
</dbReference>
<sequence>MKFFEQYAEGPVELIGQGMEGAVYDLGGDLVGKVWFNRSAAEIQPLHSFLEELAAQKLSFRTPAIQAIDEVDGRAVSVEAKLSGTPLQAAVETGLISQDRGFDIFAEIVSALGATVAGPASKALPLLQRPFWTDRASWGEALAALVLRRATESRSHLQADVDNFDKVLPQVVSRLGDVQVDTPRIVHGDICTPNLLVNEEGQTAALLDWGFLTTAGDNTFDAGTAAGFYDMYGPQARAIDDLLLDRFESEGHSRERMLLYRAAYAIVTATIYSPDASDGHYRWCVASLNRPDVRASL</sequence>
<evidence type="ECO:0000259" key="1">
    <source>
        <dbReference type="Pfam" id="PF01636"/>
    </source>
</evidence>
<dbReference type="EMBL" id="BAAANE010000002">
    <property type="protein sequence ID" value="GAA1622295.1"/>
    <property type="molecule type" value="Genomic_DNA"/>
</dbReference>
<dbReference type="Gene3D" id="3.30.200.150">
    <property type="match status" value="1"/>
</dbReference>
<reference evidence="3" key="1">
    <citation type="journal article" date="2019" name="Int. J. Syst. Evol. Microbiol.">
        <title>The Global Catalogue of Microorganisms (GCM) 10K type strain sequencing project: providing services to taxonomists for standard genome sequencing and annotation.</title>
        <authorList>
            <consortium name="The Broad Institute Genomics Platform"/>
            <consortium name="The Broad Institute Genome Sequencing Center for Infectious Disease"/>
            <person name="Wu L."/>
            <person name="Ma J."/>
        </authorList>
    </citation>
    <scope>NUCLEOTIDE SEQUENCE [LARGE SCALE GENOMIC DNA]</scope>
    <source>
        <strain evidence="3">JCM 14306</strain>
    </source>
</reference>
<dbReference type="Proteomes" id="UP001501319">
    <property type="component" value="Unassembled WGS sequence"/>
</dbReference>
<dbReference type="RefSeq" id="WP_344108561.1">
    <property type="nucleotide sequence ID" value="NZ_BAAANE010000002.1"/>
</dbReference>
<accession>A0ABP4QZ60</accession>